<dbReference type="Proteomes" id="UP000253551">
    <property type="component" value="Unassembled WGS sequence"/>
</dbReference>
<gene>
    <name evidence="1" type="ORF">CU098_004067</name>
</gene>
<reference evidence="1 2" key="1">
    <citation type="journal article" date="2018" name="G3 (Bethesda)">
        <title>Phylogenetic and Phylogenomic Definition of Rhizopus Species.</title>
        <authorList>
            <person name="Gryganskyi A.P."/>
            <person name="Golan J."/>
            <person name="Dolatabadi S."/>
            <person name="Mondo S."/>
            <person name="Robb S."/>
            <person name="Idnurm A."/>
            <person name="Muszewska A."/>
            <person name="Steczkiewicz K."/>
            <person name="Masonjones S."/>
            <person name="Liao H.L."/>
            <person name="Gajdeczka M.T."/>
            <person name="Anike F."/>
            <person name="Vuek A."/>
            <person name="Anishchenko I.M."/>
            <person name="Voigt K."/>
            <person name="de Hoog G.S."/>
            <person name="Smith M.E."/>
            <person name="Heitman J."/>
            <person name="Vilgalys R."/>
            <person name="Stajich J.E."/>
        </authorList>
    </citation>
    <scope>NUCLEOTIDE SEQUENCE [LARGE SCALE GENOMIC DNA]</scope>
    <source>
        <strain evidence="1 2">LSU 92-RS-03</strain>
    </source>
</reference>
<dbReference type="EMBL" id="PJQM01005474">
    <property type="protein sequence ID" value="RCH81538.1"/>
    <property type="molecule type" value="Genomic_DNA"/>
</dbReference>
<evidence type="ECO:0000313" key="1">
    <source>
        <dbReference type="EMBL" id="RCH81538.1"/>
    </source>
</evidence>
<proteinExistence type="predicted"/>
<accession>A0A367IV31</accession>
<protein>
    <recommendedName>
        <fullName evidence="3">Reverse transcriptase zinc-binding domain-containing protein</fullName>
    </recommendedName>
</protein>
<organism evidence="1 2">
    <name type="scientific">Rhizopus stolonifer</name>
    <name type="common">Rhizopus nigricans</name>
    <dbReference type="NCBI Taxonomy" id="4846"/>
    <lineage>
        <taxon>Eukaryota</taxon>
        <taxon>Fungi</taxon>
        <taxon>Fungi incertae sedis</taxon>
        <taxon>Mucoromycota</taxon>
        <taxon>Mucoromycotina</taxon>
        <taxon>Mucoromycetes</taxon>
        <taxon>Mucorales</taxon>
        <taxon>Mucorineae</taxon>
        <taxon>Rhizopodaceae</taxon>
        <taxon>Rhizopus</taxon>
    </lineage>
</organism>
<evidence type="ECO:0008006" key="3">
    <source>
        <dbReference type="Google" id="ProtNLM"/>
    </source>
</evidence>
<dbReference type="STRING" id="4846.A0A367IV31"/>
<dbReference type="AlphaFoldDB" id="A0A367IV31"/>
<name>A0A367IV31_RHIST</name>
<dbReference type="OrthoDB" id="2273311at2759"/>
<evidence type="ECO:0000313" key="2">
    <source>
        <dbReference type="Proteomes" id="UP000253551"/>
    </source>
</evidence>
<comment type="caution">
    <text evidence="1">The sequence shown here is derived from an EMBL/GenBank/DDBJ whole genome shotgun (WGS) entry which is preliminary data.</text>
</comment>
<keyword evidence="2" id="KW-1185">Reference proteome</keyword>
<sequence length="305" mass="34770">MELLQRSPPILGITPNNFSPPITHLKRNPSAKKLIGHDLFIFDPSTQTTRYRSTTEAIRHRNPTLAIWALLQVIKLILQNFLTVHFLIAPRAASPPNAPPILNLSAFTSLLHNPNTAATQGRVKRLEPTSIKYYKSLILLSIPPTDLLLTSAKWKYFWRLKISFKARTIWYRILHKFIPAVHSDPICIFCTPNSTTAIDTLDHFTFTCPLKHNVWHSVFNQFHPISTRNIDLLILLNRILRLEEPSPSRAQSLSLDQTLACTLQSLWSAHWRSVFDNAVTTSTIITNSTVKAITRLDSILHCDLY</sequence>